<dbReference type="AlphaFoldDB" id="A0A2P4ESR1"/>
<feature type="coiled-coil region" evidence="9">
    <location>
        <begin position="277"/>
        <end position="311"/>
    </location>
</feature>
<feature type="compositionally biased region" description="Polar residues" evidence="10">
    <location>
        <begin position="332"/>
        <end position="344"/>
    </location>
</feature>
<evidence type="ECO:0000256" key="1">
    <source>
        <dbReference type="ARBA" id="ARBA00004141"/>
    </source>
</evidence>
<dbReference type="PANTHER" id="PTHR32089">
    <property type="entry name" value="METHYL-ACCEPTING CHEMOTAXIS PROTEIN MCPB"/>
    <property type="match status" value="1"/>
</dbReference>
<comment type="similarity">
    <text evidence="7">Belongs to the methyl-accepting chemotaxis (MCP) protein family.</text>
</comment>
<feature type="transmembrane region" description="Helical" evidence="11">
    <location>
        <begin position="12"/>
        <end position="32"/>
    </location>
</feature>
<dbReference type="InterPro" id="IPR024478">
    <property type="entry name" value="HlyB_4HB_MCP"/>
</dbReference>
<organism evidence="14 15">
    <name type="scientific">Halopseudomonas oceani</name>
    <dbReference type="NCBI Taxonomy" id="1708783"/>
    <lineage>
        <taxon>Bacteria</taxon>
        <taxon>Pseudomonadati</taxon>
        <taxon>Pseudomonadota</taxon>
        <taxon>Gammaproteobacteria</taxon>
        <taxon>Pseudomonadales</taxon>
        <taxon>Pseudomonadaceae</taxon>
        <taxon>Halopseudomonas</taxon>
    </lineage>
</organism>
<sequence length="543" mass="58427">MSIRNLKIGLRAGLCFAAMTVLIIALGVITALQMQRMNDLSDEIDQNWLPAILSINDMGIATSRVRALTLRMLTLSDASDISDTRARLNDADQAMDTAERRYEALISSERERDAYEAFTKARDTYMTHQRQVVELVSQGQNAQAEEVVNRYLNDDADNMVQKLASLTDINEKGATAATASSSVVFRDSLTVVLCVAAASLVLTIIMAIMLTRSIVTPLGKAVQLANVIASGDLTQQMQDQGKDEPAELLAALNTMQQNLAQTIHGINTSSTQLASAAEELNAVTEDANRGIRQQNQEMEQAATAVNEMTTAVEEVATNAVSTSEASKETNERAQNGQHQVQQTVSSINSLTSNITETATSVETLAQDVRNIAQVLEVIRSVAEQTNLLALNAAIEAARAGEQGRGFAVVADEVRGLAHRTQQSTEEIERMIDTVQKGASSAVTAMQSSMGLATSTLSMAQQAGEALEDITRAIGSINERNLVIASASEQQAQVAREVDRNLVNIRDLSMQTAAGAQQTNAASQELSRLAVDLNSLVSRFRLTS</sequence>
<name>A0A2P4ESR1_9GAMM</name>
<dbReference type="Pfam" id="PF00672">
    <property type="entry name" value="HAMP"/>
    <property type="match status" value="1"/>
</dbReference>
<feature type="domain" description="Methyl-accepting transducer" evidence="12">
    <location>
        <begin position="269"/>
        <end position="505"/>
    </location>
</feature>
<dbReference type="SMART" id="SM00283">
    <property type="entry name" value="MA"/>
    <property type="match status" value="1"/>
</dbReference>
<evidence type="ECO:0000256" key="2">
    <source>
        <dbReference type="ARBA" id="ARBA00022500"/>
    </source>
</evidence>
<keyword evidence="2" id="KW-0145">Chemotaxis</keyword>
<keyword evidence="15" id="KW-1185">Reference proteome</keyword>
<dbReference type="SUPFAM" id="SSF58104">
    <property type="entry name" value="Methyl-accepting chemotaxis protein (MCP) signaling domain"/>
    <property type="match status" value="1"/>
</dbReference>
<keyword evidence="6 8" id="KW-0807">Transducer</keyword>
<evidence type="ECO:0000256" key="5">
    <source>
        <dbReference type="ARBA" id="ARBA00023136"/>
    </source>
</evidence>
<dbReference type="CDD" id="cd19411">
    <property type="entry name" value="MCP2201-like_sensor"/>
    <property type="match status" value="1"/>
</dbReference>
<dbReference type="SMART" id="SM00304">
    <property type="entry name" value="HAMP"/>
    <property type="match status" value="1"/>
</dbReference>
<keyword evidence="5 11" id="KW-0472">Membrane</keyword>
<dbReference type="GO" id="GO:0004888">
    <property type="term" value="F:transmembrane signaling receptor activity"/>
    <property type="evidence" value="ECO:0007669"/>
    <property type="project" value="InterPro"/>
</dbReference>
<evidence type="ECO:0000256" key="9">
    <source>
        <dbReference type="SAM" id="Coils"/>
    </source>
</evidence>
<comment type="caution">
    <text evidence="14">The sequence shown here is derived from an EMBL/GenBank/DDBJ whole genome shotgun (WGS) entry which is preliminary data.</text>
</comment>
<dbReference type="OrthoDB" id="8724574at2"/>
<evidence type="ECO:0000256" key="6">
    <source>
        <dbReference type="ARBA" id="ARBA00023224"/>
    </source>
</evidence>
<dbReference type="Pfam" id="PF00015">
    <property type="entry name" value="MCPsignal"/>
    <property type="match status" value="1"/>
</dbReference>
<evidence type="ECO:0000256" key="4">
    <source>
        <dbReference type="ARBA" id="ARBA00022989"/>
    </source>
</evidence>
<evidence type="ECO:0000256" key="7">
    <source>
        <dbReference type="ARBA" id="ARBA00029447"/>
    </source>
</evidence>
<dbReference type="GO" id="GO:0016020">
    <property type="term" value="C:membrane"/>
    <property type="evidence" value="ECO:0007669"/>
    <property type="project" value="UniProtKB-SubCell"/>
</dbReference>
<evidence type="ECO:0000256" key="8">
    <source>
        <dbReference type="PROSITE-ProRule" id="PRU00284"/>
    </source>
</evidence>
<comment type="subcellular location">
    <subcellularLocation>
        <location evidence="1">Membrane</location>
        <topology evidence="1">Multi-pass membrane protein</topology>
    </subcellularLocation>
</comment>
<dbReference type="InterPro" id="IPR004090">
    <property type="entry name" value="Chemotax_Me-accpt_rcpt"/>
</dbReference>
<dbReference type="PRINTS" id="PR00260">
    <property type="entry name" value="CHEMTRNSDUCR"/>
</dbReference>
<evidence type="ECO:0000259" key="13">
    <source>
        <dbReference type="PROSITE" id="PS50885"/>
    </source>
</evidence>
<dbReference type="Gene3D" id="1.10.287.950">
    <property type="entry name" value="Methyl-accepting chemotaxis protein"/>
    <property type="match status" value="1"/>
</dbReference>
<protein>
    <submittedName>
        <fullName evidence="14">Methyl-accepting chemotaxis protein</fullName>
    </submittedName>
</protein>
<dbReference type="PROSITE" id="PS50111">
    <property type="entry name" value="CHEMOTAXIS_TRANSDUC_2"/>
    <property type="match status" value="1"/>
</dbReference>
<dbReference type="Proteomes" id="UP000243451">
    <property type="component" value="Unassembled WGS sequence"/>
</dbReference>
<dbReference type="GO" id="GO:0007165">
    <property type="term" value="P:signal transduction"/>
    <property type="evidence" value="ECO:0007669"/>
    <property type="project" value="UniProtKB-KW"/>
</dbReference>
<dbReference type="InterPro" id="IPR003660">
    <property type="entry name" value="HAMP_dom"/>
</dbReference>
<feature type="coiled-coil region" evidence="9">
    <location>
        <begin position="81"/>
        <end position="108"/>
    </location>
</feature>
<dbReference type="EMBL" id="PPSK01000014">
    <property type="protein sequence ID" value="POB02172.1"/>
    <property type="molecule type" value="Genomic_DNA"/>
</dbReference>
<dbReference type="PANTHER" id="PTHR32089:SF120">
    <property type="entry name" value="METHYL-ACCEPTING CHEMOTAXIS PROTEIN TLPQ"/>
    <property type="match status" value="1"/>
</dbReference>
<accession>A0A2P4ESR1</accession>
<dbReference type="PROSITE" id="PS50885">
    <property type="entry name" value="HAMP"/>
    <property type="match status" value="1"/>
</dbReference>
<proteinExistence type="inferred from homology"/>
<evidence type="ECO:0000313" key="15">
    <source>
        <dbReference type="Proteomes" id="UP000243451"/>
    </source>
</evidence>
<feature type="domain" description="HAMP" evidence="13">
    <location>
        <begin position="212"/>
        <end position="264"/>
    </location>
</feature>
<evidence type="ECO:0000313" key="14">
    <source>
        <dbReference type="EMBL" id="POB02172.1"/>
    </source>
</evidence>
<keyword evidence="4 11" id="KW-1133">Transmembrane helix</keyword>
<gene>
    <name evidence="14" type="ORF">C1949_13875</name>
</gene>
<keyword evidence="3 11" id="KW-0812">Transmembrane</keyword>
<evidence type="ECO:0000256" key="3">
    <source>
        <dbReference type="ARBA" id="ARBA00022692"/>
    </source>
</evidence>
<evidence type="ECO:0000256" key="10">
    <source>
        <dbReference type="SAM" id="MobiDB-lite"/>
    </source>
</evidence>
<dbReference type="InterPro" id="IPR047347">
    <property type="entry name" value="YvaQ-like_sensor"/>
</dbReference>
<dbReference type="FunFam" id="1.10.287.950:FF:000001">
    <property type="entry name" value="Methyl-accepting chemotaxis sensory transducer"/>
    <property type="match status" value="1"/>
</dbReference>
<dbReference type="CDD" id="cd06225">
    <property type="entry name" value="HAMP"/>
    <property type="match status" value="1"/>
</dbReference>
<reference evidence="14 15" key="1">
    <citation type="submission" date="2018-01" db="EMBL/GenBank/DDBJ databases">
        <title>Draft genome of the type strain Pseudomonas oceani DSM 100277 isolated from the deep water in Okinawa trough, northwestern Pacific Ocean.</title>
        <authorList>
            <person name="Gomila M."/>
            <person name="Mulet M."/>
            <person name="Garcia-Valdes E."/>
            <person name="Lalucat J."/>
        </authorList>
    </citation>
    <scope>NUCLEOTIDE SEQUENCE [LARGE SCALE GENOMIC DNA]</scope>
    <source>
        <strain evidence="14 15">DSM 100277</strain>
    </source>
</reference>
<dbReference type="InterPro" id="IPR004089">
    <property type="entry name" value="MCPsignal_dom"/>
</dbReference>
<feature type="region of interest" description="Disordered" evidence="10">
    <location>
        <begin position="320"/>
        <end position="344"/>
    </location>
</feature>
<keyword evidence="9" id="KW-0175">Coiled coil</keyword>
<evidence type="ECO:0000256" key="11">
    <source>
        <dbReference type="SAM" id="Phobius"/>
    </source>
</evidence>
<dbReference type="GO" id="GO:0006935">
    <property type="term" value="P:chemotaxis"/>
    <property type="evidence" value="ECO:0007669"/>
    <property type="project" value="UniProtKB-KW"/>
</dbReference>
<dbReference type="RefSeq" id="WP_104739076.1">
    <property type="nucleotide sequence ID" value="NZ_BMHR01000013.1"/>
</dbReference>
<dbReference type="Pfam" id="PF12729">
    <property type="entry name" value="4HB_MCP_1"/>
    <property type="match status" value="1"/>
</dbReference>
<feature type="transmembrane region" description="Helical" evidence="11">
    <location>
        <begin position="189"/>
        <end position="210"/>
    </location>
</feature>
<evidence type="ECO:0000259" key="12">
    <source>
        <dbReference type="PROSITE" id="PS50111"/>
    </source>
</evidence>